<sequence length="842" mass="91385">MERGHSDDYESRSRFSRHSHHEYSAPSGARQQDRDNDDDGDYGGYYNNESRGSYSRDGGSYNRESSGYRTIDDRGSHPRYNNYDQDPSGNGYKDRPLQQDSPVTVLRQGETFRAAQQAKGPQTAPIGSYFRAMSKVDQTESLADRYSGNTYTVTVIKKFREMATQTTEDKMHDSVWNGVRIMYLDRKPTQHQQIAGMRNFHLMPDLKPSVPPSPAVMNSLLKNLAQSASTAPSAASGRPSDKATSGPGWGEKGTSGPGWGDKGNGPGWADKDAAANTRTPMASELTTENDVPTRQWFDDASQAPSHNSASSRSERKDPSTGGLRAGWNDISDTKPGIDWSSGKVSDSSTELKPTRMTFTEPKDDDPFPAAPKPGPVQSWGERQDRKTAEDEGYTQRSKSDNSWGNNNEQERPSASSEERFSQSQIRRNPSSYGNHGAGRGSGGHGSESRSYDRVDGDSYLGGDHSGRGSSRGPGPSNTHTSSPSHPVGRRPFKENPWRGTATAAWATAASQSVGGNGSDSTQPAPADKTSQGPNKPFVGLATAGDFQSFVLAAKSFIPSASTGKGDPKQGSHNGSINESVEGSRKSSPSSSRRNSVAGHEQGQEQGQDQDKEQGQEQGQDKDKEQSQDKEQGQEQGQDHDKDDNSQTQQIQQDPKSEQEQARETSDLEETSPEEKEKSKGADQSKEVEDEEEQLERKQLKSNSSEVSLIQDFDISEAPANSRPSSQSSTNGNNNSNTNKGSDNGDNNSNDNDSSSNNNNDNGSSNNNNKDTDQTNALAMEDNLLSFEDQNRSATPTLTKAGDTDDHPKDAEVLVPDEDADAEEARPATEQNVGAVSEAQEHQ</sequence>
<evidence type="ECO:0000256" key="1">
    <source>
        <dbReference type="SAM" id="MobiDB-lite"/>
    </source>
</evidence>
<feature type="compositionally biased region" description="Basic and acidic residues" evidence="1">
    <location>
        <begin position="446"/>
        <end position="456"/>
    </location>
</feature>
<dbReference type="OrthoDB" id="2432719at2759"/>
<feature type="compositionally biased region" description="Polar residues" evidence="1">
    <location>
        <begin position="394"/>
        <end position="407"/>
    </location>
</feature>
<feature type="compositionally biased region" description="Low complexity" evidence="1">
    <location>
        <begin position="500"/>
        <end position="509"/>
    </location>
</feature>
<feature type="compositionally biased region" description="Polar residues" evidence="1">
    <location>
        <begin position="510"/>
        <end position="533"/>
    </location>
</feature>
<proteinExistence type="predicted"/>
<evidence type="ECO:0000313" key="3">
    <source>
        <dbReference type="Proteomes" id="UP000749646"/>
    </source>
</evidence>
<feature type="compositionally biased region" description="Polar residues" evidence="1">
    <location>
        <begin position="421"/>
        <end position="430"/>
    </location>
</feature>
<dbReference type="Proteomes" id="UP000749646">
    <property type="component" value="Unassembled WGS sequence"/>
</dbReference>
<dbReference type="AlphaFoldDB" id="A0A9P6IZS1"/>
<keyword evidence="3" id="KW-1185">Reference proteome</keyword>
<feature type="compositionally biased region" description="Gly residues" evidence="1">
    <location>
        <begin position="435"/>
        <end position="445"/>
    </location>
</feature>
<dbReference type="EMBL" id="JAAAHW010006755">
    <property type="protein sequence ID" value="KAF9955493.1"/>
    <property type="molecule type" value="Genomic_DNA"/>
</dbReference>
<comment type="caution">
    <text evidence="2">The sequence shown here is derived from an EMBL/GenBank/DDBJ whole genome shotgun (WGS) entry which is preliminary data.</text>
</comment>
<feature type="compositionally biased region" description="Low complexity" evidence="1">
    <location>
        <begin position="44"/>
        <end position="61"/>
    </location>
</feature>
<reference evidence="2" key="1">
    <citation type="journal article" date="2020" name="Fungal Divers.">
        <title>Resolving the Mortierellaceae phylogeny through synthesis of multi-gene phylogenetics and phylogenomics.</title>
        <authorList>
            <person name="Vandepol N."/>
            <person name="Liber J."/>
            <person name="Desiro A."/>
            <person name="Na H."/>
            <person name="Kennedy M."/>
            <person name="Barry K."/>
            <person name="Grigoriev I.V."/>
            <person name="Miller A.N."/>
            <person name="O'Donnell K."/>
            <person name="Stajich J.E."/>
            <person name="Bonito G."/>
        </authorList>
    </citation>
    <scope>NUCLEOTIDE SEQUENCE</scope>
    <source>
        <strain evidence="2">MES-2147</strain>
    </source>
</reference>
<feature type="compositionally biased region" description="Polar residues" evidence="1">
    <location>
        <begin position="302"/>
        <end position="311"/>
    </location>
</feature>
<protein>
    <submittedName>
        <fullName evidence="2">Uncharacterized protein</fullName>
    </submittedName>
</protein>
<feature type="compositionally biased region" description="Polar residues" evidence="1">
    <location>
        <begin position="276"/>
        <end position="292"/>
    </location>
</feature>
<name>A0A9P6IZS1_9FUNG</name>
<organism evidence="2 3">
    <name type="scientific">Modicella reniformis</name>
    <dbReference type="NCBI Taxonomy" id="1440133"/>
    <lineage>
        <taxon>Eukaryota</taxon>
        <taxon>Fungi</taxon>
        <taxon>Fungi incertae sedis</taxon>
        <taxon>Mucoromycota</taxon>
        <taxon>Mortierellomycotina</taxon>
        <taxon>Mortierellomycetes</taxon>
        <taxon>Mortierellales</taxon>
        <taxon>Mortierellaceae</taxon>
        <taxon>Modicella</taxon>
    </lineage>
</organism>
<feature type="compositionally biased region" description="Basic and acidic residues" evidence="1">
    <location>
        <begin position="1"/>
        <end position="13"/>
    </location>
</feature>
<feature type="compositionally biased region" description="Low complexity" evidence="1">
    <location>
        <begin position="727"/>
        <end position="768"/>
    </location>
</feature>
<feature type="region of interest" description="Disordered" evidence="1">
    <location>
        <begin position="1"/>
        <end position="98"/>
    </location>
</feature>
<gene>
    <name evidence="2" type="ORF">BGZ65_003362</name>
</gene>
<feature type="compositionally biased region" description="Low complexity" evidence="1">
    <location>
        <begin position="585"/>
        <end position="606"/>
    </location>
</feature>
<feature type="compositionally biased region" description="Low complexity" evidence="1">
    <location>
        <begin position="467"/>
        <end position="486"/>
    </location>
</feature>
<feature type="region of interest" description="Disordered" evidence="1">
    <location>
        <begin position="227"/>
        <end position="540"/>
    </location>
</feature>
<evidence type="ECO:0000313" key="2">
    <source>
        <dbReference type="EMBL" id="KAF9955493.1"/>
    </source>
</evidence>
<feature type="region of interest" description="Disordered" evidence="1">
    <location>
        <begin position="558"/>
        <end position="842"/>
    </location>
</feature>
<feature type="compositionally biased region" description="Polar residues" evidence="1">
    <location>
        <begin position="342"/>
        <end position="351"/>
    </location>
</feature>
<feature type="compositionally biased region" description="Basic and acidic residues" evidence="1">
    <location>
        <begin position="608"/>
        <end position="644"/>
    </location>
</feature>
<feature type="compositionally biased region" description="Basic and acidic residues" evidence="1">
    <location>
        <begin position="408"/>
        <end position="420"/>
    </location>
</feature>
<accession>A0A9P6IZS1</accession>
<feature type="compositionally biased region" description="Basic and acidic residues" evidence="1">
    <location>
        <begin position="654"/>
        <end position="665"/>
    </location>
</feature>
<feature type="compositionally biased region" description="Basic and acidic residues" evidence="1">
    <location>
        <begin position="801"/>
        <end position="811"/>
    </location>
</feature>
<feature type="compositionally biased region" description="Gly residues" evidence="1">
    <location>
        <begin position="247"/>
        <end position="266"/>
    </location>
</feature>
<feature type="compositionally biased region" description="Low complexity" evidence="1">
    <location>
        <begin position="227"/>
        <end position="238"/>
    </location>
</feature>
<feature type="compositionally biased region" description="Polar residues" evidence="1">
    <location>
        <begin position="570"/>
        <end position="580"/>
    </location>
</feature>
<feature type="compositionally biased region" description="Basic and acidic residues" evidence="1">
    <location>
        <begin position="672"/>
        <end position="686"/>
    </location>
</feature>